<dbReference type="EMBL" id="JASCZI010181491">
    <property type="protein sequence ID" value="MED6183990.1"/>
    <property type="molecule type" value="Genomic_DNA"/>
</dbReference>
<evidence type="ECO:0000256" key="1">
    <source>
        <dbReference type="SAM" id="Coils"/>
    </source>
</evidence>
<keyword evidence="3" id="KW-1185">Reference proteome</keyword>
<evidence type="ECO:0000313" key="3">
    <source>
        <dbReference type="Proteomes" id="UP001341840"/>
    </source>
</evidence>
<dbReference type="Pfam" id="PF03004">
    <property type="entry name" value="Transposase_24"/>
    <property type="match status" value="1"/>
</dbReference>
<organism evidence="2 3">
    <name type="scientific">Stylosanthes scabra</name>
    <dbReference type="NCBI Taxonomy" id="79078"/>
    <lineage>
        <taxon>Eukaryota</taxon>
        <taxon>Viridiplantae</taxon>
        <taxon>Streptophyta</taxon>
        <taxon>Embryophyta</taxon>
        <taxon>Tracheophyta</taxon>
        <taxon>Spermatophyta</taxon>
        <taxon>Magnoliopsida</taxon>
        <taxon>eudicotyledons</taxon>
        <taxon>Gunneridae</taxon>
        <taxon>Pentapetalae</taxon>
        <taxon>rosids</taxon>
        <taxon>fabids</taxon>
        <taxon>Fabales</taxon>
        <taxon>Fabaceae</taxon>
        <taxon>Papilionoideae</taxon>
        <taxon>50 kb inversion clade</taxon>
        <taxon>dalbergioids sensu lato</taxon>
        <taxon>Dalbergieae</taxon>
        <taxon>Pterocarpus clade</taxon>
        <taxon>Stylosanthes</taxon>
    </lineage>
</organism>
<dbReference type="Proteomes" id="UP001341840">
    <property type="component" value="Unassembled WGS sequence"/>
</dbReference>
<accession>A0ABU6WDI0</accession>
<reference evidence="2 3" key="1">
    <citation type="journal article" date="2023" name="Plants (Basel)">
        <title>Bridging the Gap: Combining Genomics and Transcriptomics Approaches to Understand Stylosanthes scabra, an Orphan Legume from the Brazilian Caatinga.</title>
        <authorList>
            <person name="Ferreira-Neto J.R.C."/>
            <person name="da Silva M.D."/>
            <person name="Binneck E."/>
            <person name="de Melo N.F."/>
            <person name="da Silva R.H."/>
            <person name="de Melo A.L.T.M."/>
            <person name="Pandolfi V."/>
            <person name="Bustamante F.O."/>
            <person name="Brasileiro-Vidal A.C."/>
            <person name="Benko-Iseppon A.M."/>
        </authorList>
    </citation>
    <scope>NUCLEOTIDE SEQUENCE [LARGE SCALE GENOMIC DNA]</scope>
    <source>
        <tissue evidence="2">Leaves</tissue>
    </source>
</reference>
<comment type="caution">
    <text evidence="2">The sequence shown here is derived from an EMBL/GenBank/DDBJ whole genome shotgun (WGS) entry which is preliminary data.</text>
</comment>
<protein>
    <submittedName>
        <fullName evidence="2">Uncharacterized protein</fullName>
    </submittedName>
</protein>
<dbReference type="InterPro" id="IPR004252">
    <property type="entry name" value="Probable_transposase_24"/>
</dbReference>
<evidence type="ECO:0000313" key="2">
    <source>
        <dbReference type="EMBL" id="MED6183990.1"/>
    </source>
</evidence>
<name>A0ABU6WDI0_9FABA</name>
<sequence>MAWADTIHSRSVPTGFLRRLLGAEVIDGSTVDSSSLNFPAVRRVDNQEPPVSRRYNGLMKRRVSKPLIFYISDGQADNKGLKRFRFARGDEANIRKAWEIMAAKRHRGMMHNIREKGAPHHWISDGIFRRYLDFWASADYQAMRRANKSNRASSTSGSLHTRGGSITYPAIAKKMSEVILRTHTRKNDRGQFVDERSKQQIEQHKAEIKRLEDERAARIVASDPAGPPRDEDEVWVRIAGGRKRGRVYEKGKVPKRPAPRLVDLEDASTCSGPDAREHITLMNREIQQQAETYK</sequence>
<keyword evidence="1" id="KW-0175">Coiled coil</keyword>
<proteinExistence type="predicted"/>
<feature type="coiled-coil region" evidence="1">
    <location>
        <begin position="194"/>
        <end position="221"/>
    </location>
</feature>
<gene>
    <name evidence="2" type="ORF">PIB30_043021</name>
</gene>